<dbReference type="Proteomes" id="UP000616151">
    <property type="component" value="Unassembled WGS sequence"/>
</dbReference>
<dbReference type="EMBL" id="JAENHL010000008">
    <property type="protein sequence ID" value="MBK1869622.1"/>
    <property type="molecule type" value="Genomic_DNA"/>
</dbReference>
<evidence type="ECO:0000313" key="2">
    <source>
        <dbReference type="Proteomes" id="UP000616151"/>
    </source>
</evidence>
<protein>
    <submittedName>
        <fullName evidence="1">Uncharacterized protein</fullName>
    </submittedName>
</protein>
<proteinExistence type="predicted"/>
<evidence type="ECO:0000313" key="1">
    <source>
        <dbReference type="EMBL" id="MBK1869622.1"/>
    </source>
</evidence>
<gene>
    <name evidence="1" type="ORF">JHL16_24895</name>
</gene>
<organism evidence="1 2">
    <name type="scientific">Taklimakanibacter albus</name>
    <dbReference type="NCBI Taxonomy" id="2800327"/>
    <lineage>
        <taxon>Bacteria</taxon>
        <taxon>Pseudomonadati</taxon>
        <taxon>Pseudomonadota</taxon>
        <taxon>Alphaproteobacteria</taxon>
        <taxon>Hyphomicrobiales</taxon>
        <taxon>Aestuariivirgaceae</taxon>
        <taxon>Taklimakanibacter</taxon>
    </lineage>
</organism>
<name>A0ACC5RAF1_9HYPH</name>
<accession>A0ACC5RAF1</accession>
<comment type="caution">
    <text evidence="1">The sequence shown here is derived from an EMBL/GenBank/DDBJ whole genome shotgun (WGS) entry which is preliminary data.</text>
</comment>
<keyword evidence="2" id="KW-1185">Reference proteome</keyword>
<reference evidence="1" key="1">
    <citation type="submission" date="2021-01" db="EMBL/GenBank/DDBJ databases">
        <authorList>
            <person name="Sun Q."/>
        </authorList>
    </citation>
    <scope>NUCLEOTIDE SEQUENCE</scope>
    <source>
        <strain evidence="1">YIM B02566</strain>
    </source>
</reference>
<sequence>MQNRLRSLSRILKVQAELHRTEERKLGLLKQREAALGEERVELLGALDRHDTLYGAFIYPMAKRLRAIEEEEANVKRDQDVVAGRLRERAKQKKHTERLHASMRGAWSRAEEQRELVDLIERAALPAKTSLP</sequence>